<feature type="compositionally biased region" description="Pro residues" evidence="1">
    <location>
        <begin position="542"/>
        <end position="551"/>
    </location>
</feature>
<feature type="compositionally biased region" description="Gly residues" evidence="1">
    <location>
        <begin position="153"/>
        <end position="166"/>
    </location>
</feature>
<comment type="caution">
    <text evidence="2">The sequence shown here is derived from an EMBL/GenBank/DDBJ whole genome shotgun (WGS) entry which is preliminary data.</text>
</comment>
<evidence type="ECO:0000313" key="2">
    <source>
        <dbReference type="EMBL" id="GIL85997.1"/>
    </source>
</evidence>
<name>A0A8J4FVL1_9CHLO</name>
<feature type="region of interest" description="Disordered" evidence="1">
    <location>
        <begin position="1084"/>
        <end position="1209"/>
    </location>
</feature>
<feature type="region of interest" description="Disordered" evidence="1">
    <location>
        <begin position="714"/>
        <end position="738"/>
    </location>
</feature>
<feature type="region of interest" description="Disordered" evidence="1">
    <location>
        <begin position="1296"/>
        <end position="1394"/>
    </location>
</feature>
<feature type="region of interest" description="Disordered" evidence="1">
    <location>
        <begin position="66"/>
        <end position="196"/>
    </location>
</feature>
<dbReference type="EMBL" id="BNCP01000034">
    <property type="protein sequence ID" value="GIL85997.1"/>
    <property type="molecule type" value="Genomic_DNA"/>
</dbReference>
<feature type="region of interest" description="Disordered" evidence="1">
    <location>
        <begin position="478"/>
        <end position="497"/>
    </location>
</feature>
<dbReference type="OrthoDB" id="435799at2759"/>
<keyword evidence="3" id="KW-1185">Reference proteome</keyword>
<feature type="compositionally biased region" description="Low complexity" evidence="1">
    <location>
        <begin position="1321"/>
        <end position="1335"/>
    </location>
</feature>
<gene>
    <name evidence="2" type="ORF">Vretifemale_14273</name>
</gene>
<feature type="compositionally biased region" description="Gly residues" evidence="1">
    <location>
        <begin position="1371"/>
        <end position="1385"/>
    </location>
</feature>
<protein>
    <submittedName>
        <fullName evidence="2">Uncharacterized protein</fullName>
    </submittedName>
</protein>
<evidence type="ECO:0000313" key="3">
    <source>
        <dbReference type="Proteomes" id="UP000747110"/>
    </source>
</evidence>
<reference evidence="2" key="1">
    <citation type="journal article" date="2021" name="Proc. Natl. Acad. Sci. U.S.A.">
        <title>Three genomes in the algal genus Volvox reveal the fate of a haploid sex-determining region after a transition to homothallism.</title>
        <authorList>
            <person name="Yamamoto K."/>
            <person name="Hamaji T."/>
            <person name="Kawai-Toyooka H."/>
            <person name="Matsuzaki R."/>
            <person name="Takahashi F."/>
            <person name="Nishimura Y."/>
            <person name="Kawachi M."/>
            <person name="Noguchi H."/>
            <person name="Minakuchi Y."/>
            <person name="Umen J.G."/>
            <person name="Toyoda A."/>
            <person name="Nozaki H."/>
        </authorList>
    </citation>
    <scope>NUCLEOTIDE SEQUENCE</scope>
    <source>
        <strain evidence="2">NIES-3786</strain>
    </source>
</reference>
<proteinExistence type="predicted"/>
<dbReference type="Proteomes" id="UP000747110">
    <property type="component" value="Unassembled WGS sequence"/>
</dbReference>
<feature type="compositionally biased region" description="Low complexity" evidence="1">
    <location>
        <begin position="1182"/>
        <end position="1194"/>
    </location>
</feature>
<sequence>MSSLKLMATIHVPAEKDDISYSHTLKKLLRVNVEKGPDAARNIARNMGQTGISHSSVLSRYDLSADPMTTQQSRSRNGSPGGSPGPTGHPRDKAGLSPMAPIVPGMSTGTTSKASRRATYHPPPEPPASFMRSAYSAPAPRRRQRRSTSGSTGSNGNGNRPGGGNGTNSSNGASGNGSGSGALCKEKSGTSTVATRTPVVTASQGAVPPPIRRVASLSSGVLAAAIAADSSAAQVSTVGGSAVSVSWNPHLLSPRPRVHIHGVSNLSYKPPSNVTAEPAAAVLQRRRAAFAASRGVMVSPVGGAGSPSCAGAGANSVSNPFLFGGTASGGGGSASETLIRASWASPSGHTSPSPMAIHLLTIGLGPSIDVDGAGKAGDSGVDVSGVGGVGGGGGHLGFGAFGEEGVGGVGSDAYDNIWPLAGWRGLSTTADGDADAVRTAADGSTAEPGGLPYYMLPTTAPVMGSVLRRGTVVGAGGAAPVPDSGGGGGGGGSGGATAATFIKPSIFAPPQQLYMKGGDEPDDGPGGPIATVATAAAKAGRTPPPPSPSPTPSSMTDRPSLRIPSLDLGLLRPTLSPIPGAVAAAPNNDGSLRDGSGGGGGVSPVHPGPRPLTLIRYDSDLGQNCHGDGVDGEEPGGGCTATTALAAAGTAAAATRTTGELLKPNVRQSALQSSPATPMGGATSVFKTGQVITGTAAGDGGGAEGNLTEAQLRAKRRTSARGALPSLDGEPSTGGTSGPYMMGDTTKMLQVGISVAALIEVVKTLGQSQRFATTAEIFEHWLMPATRASQCRFLDLVMARVKIILGDPPETSHAPPTPGARGSYNGLPILHPDRTWFGPPDYYVIHSWSGNFAALVSALREYCAIINKTPSSTYVWLDLVAANHHPGRKDKKELSHCKQIMATARKALLVLDPMSNSLTRLWCLYEIWLAACAAPGASPTKLALLNAGTDWDAFADSFFRIDLSRCMTSNPEDRPKLLEDMIRTSHDAGSYGSSSQHASGTTISPYGVVAALPQLSAAVRGALFDAAAGDVTEARRGARGGGNGVLVLLDAVERYAMIRRLAGGHVEAEEQLEAAVAVAMGVSGTRNSVRPSSPPAKSTLSGGGGISASADGTAAGPGAAAAAAAAKGDTAAPQTATRMSDTGGDGAPPQTPIVTLPPIFPSSQASTTAAPSSGGGGGGGAATASTNTSSSNASINIGPASHTHRPLSPAVTSDEDAVMATATAAAAAAAAAAATAAAASAMSSSAAWRKKPATLAALAVLQAEHGRLIQASTHAAMALSCVPGLTLIRPVAPVDKDADSDEPYDHGGGGGGSRHARHQMSHQMSHGGSGSRQRSISPPGLHTLPSTRSRVNAYDAAGGGDHEKRSHGGHGRGGGGGGGGSGGTPSGSAPAPGEIAWKGSYWELTSPQNVPADAVRAIFMASIVEAACGRHEAAAQLALQAGLARAAALGTAHPATIATKRAVVPYLIQLGRLPEAQLLAKSLLREAVAEHGELHPSVGICHGVVAMVLAAQDKAELAYSSAQRGAEVLASALGRGHPATLDALQLCADMLESAREYGKAVALMRLVVKGRSAPGAIRASPACPAFLAPNNRLLHLRTIAALEEKAMSEEQSRRAMISVMRNLARLESELRAALMAMTGAAAQTQMQIQRDLELVLMAQNKRYEAAMLRKGELRPA</sequence>
<feature type="compositionally biased region" description="Gly residues" evidence="1">
    <location>
        <begin position="484"/>
        <end position="495"/>
    </location>
</feature>
<dbReference type="InterPro" id="IPR011990">
    <property type="entry name" value="TPR-like_helical_dom_sf"/>
</dbReference>
<organism evidence="2 3">
    <name type="scientific">Volvox reticuliferus</name>
    <dbReference type="NCBI Taxonomy" id="1737510"/>
    <lineage>
        <taxon>Eukaryota</taxon>
        <taxon>Viridiplantae</taxon>
        <taxon>Chlorophyta</taxon>
        <taxon>core chlorophytes</taxon>
        <taxon>Chlorophyceae</taxon>
        <taxon>CS clade</taxon>
        <taxon>Chlamydomonadales</taxon>
        <taxon>Volvocaceae</taxon>
        <taxon>Volvox</taxon>
    </lineage>
</organism>
<feature type="region of interest" description="Disordered" evidence="1">
    <location>
        <begin position="535"/>
        <end position="561"/>
    </location>
</feature>
<feature type="compositionally biased region" description="Low complexity" evidence="1">
    <location>
        <begin position="1161"/>
        <end position="1172"/>
    </location>
</feature>
<feature type="compositionally biased region" description="Low complexity" evidence="1">
    <location>
        <begin position="1107"/>
        <end position="1133"/>
    </location>
</feature>
<dbReference type="Gene3D" id="1.25.40.10">
    <property type="entry name" value="Tetratricopeptide repeat domain"/>
    <property type="match status" value="1"/>
</dbReference>
<evidence type="ECO:0000256" key="1">
    <source>
        <dbReference type="SAM" id="MobiDB-lite"/>
    </source>
</evidence>
<feature type="region of interest" description="Disordered" evidence="1">
    <location>
        <begin position="581"/>
        <end position="609"/>
    </location>
</feature>
<accession>A0A8J4FVL1</accession>